<accession>A0AAJ7SLU2</accession>
<dbReference type="KEGG" id="pmrn:116937980"/>
<dbReference type="RefSeq" id="XP_032801032.1">
    <property type="nucleotide sequence ID" value="XM_032945141.1"/>
</dbReference>
<gene>
    <name evidence="2" type="primary">LOC116937980</name>
    <name evidence="3" type="synonym">LOC116937981</name>
</gene>
<dbReference type="Pfam" id="PF15816">
    <property type="entry name" value="TMEM82"/>
    <property type="match status" value="1"/>
</dbReference>
<evidence type="ECO:0000313" key="3">
    <source>
        <dbReference type="RefSeq" id="XP_032801032.1"/>
    </source>
</evidence>
<proteinExistence type="predicted"/>
<sequence length="74" mass="7786">MCYALLVVQAGDDDAPPGPPRSGLPVPVGPLAVKLASLGIVILMVGDWTDLLHLPLALLGEQWCTYHSPQVLVS</sequence>
<protein>
    <submittedName>
        <fullName evidence="2 3">Transmembrane protein 82-like</fullName>
    </submittedName>
</protein>
<dbReference type="InterPro" id="IPR031648">
    <property type="entry name" value="TMEM82"/>
</dbReference>
<dbReference type="AlphaFoldDB" id="A0AAJ7SLU2"/>
<dbReference type="RefSeq" id="XP_032801031.1">
    <property type="nucleotide sequence ID" value="XM_032945140.1"/>
</dbReference>
<keyword evidence="1" id="KW-1185">Reference proteome</keyword>
<evidence type="ECO:0000313" key="1">
    <source>
        <dbReference type="Proteomes" id="UP001318040"/>
    </source>
</evidence>
<reference evidence="2 3" key="1">
    <citation type="submission" date="2025-04" db="UniProtKB">
        <authorList>
            <consortium name="RefSeq"/>
        </authorList>
    </citation>
    <scope>IDENTIFICATION</scope>
    <source>
        <tissue evidence="2 3">Sperm</tissue>
    </source>
</reference>
<name>A0AAJ7SLU2_PETMA</name>
<dbReference type="KEGG" id="pmrn:116937981"/>
<dbReference type="Proteomes" id="UP001318040">
    <property type="component" value="Unplaced"/>
</dbReference>
<evidence type="ECO:0000313" key="2">
    <source>
        <dbReference type="RefSeq" id="XP_032801031.1"/>
    </source>
</evidence>
<organism evidence="1 2">
    <name type="scientific">Petromyzon marinus</name>
    <name type="common">Sea lamprey</name>
    <dbReference type="NCBI Taxonomy" id="7757"/>
    <lineage>
        <taxon>Eukaryota</taxon>
        <taxon>Metazoa</taxon>
        <taxon>Chordata</taxon>
        <taxon>Craniata</taxon>
        <taxon>Vertebrata</taxon>
        <taxon>Cyclostomata</taxon>
        <taxon>Hyperoartia</taxon>
        <taxon>Petromyzontiformes</taxon>
        <taxon>Petromyzontidae</taxon>
        <taxon>Petromyzon</taxon>
    </lineage>
</organism>